<gene>
    <name evidence="3" type="ORF">VMCG_01316</name>
</gene>
<name>A0A423X6H6_9PEZI</name>
<sequence length="259" mass="26278">MKPLHSFGAILVATVMVHGAPFVIEPSASPNKNVAPSTILDSILAPDVIGGYDPAMKNTDGEGDTAKRGLGSLFGAIAKAAAKEAAKETAKEGVEQGADALSQQGQVSEPDVETRSLRDSSSNKSNKGNGGGSSWALDIAAEKAVEKASTLMGETAGEEDPVEKRAPRGGHRSGGGHRKGGGSKSGHKSSGGGPSSSSPSSSDGNTDFSDISSLGEEPKNTFGTPTIEISPSLVNAPIVNSTYISKVPIRNATPAREAK</sequence>
<feature type="chain" id="PRO_5019353326" description="SMP domain-containing protein" evidence="2">
    <location>
        <begin position="20"/>
        <end position="259"/>
    </location>
</feature>
<evidence type="ECO:0000313" key="3">
    <source>
        <dbReference type="EMBL" id="ROW11584.1"/>
    </source>
</evidence>
<dbReference type="Proteomes" id="UP000283895">
    <property type="component" value="Unassembled WGS sequence"/>
</dbReference>
<dbReference type="AlphaFoldDB" id="A0A423X6H6"/>
<feature type="compositionally biased region" description="Basic residues" evidence="1">
    <location>
        <begin position="167"/>
        <end position="187"/>
    </location>
</feature>
<keyword evidence="2" id="KW-0732">Signal</keyword>
<evidence type="ECO:0000313" key="4">
    <source>
        <dbReference type="Proteomes" id="UP000283895"/>
    </source>
</evidence>
<reference evidence="3 4" key="1">
    <citation type="submission" date="2015-09" db="EMBL/GenBank/DDBJ databases">
        <title>Host preference determinants of Valsa canker pathogens revealed by comparative genomics.</title>
        <authorList>
            <person name="Yin Z."/>
            <person name="Huang L."/>
        </authorList>
    </citation>
    <scope>NUCLEOTIDE SEQUENCE [LARGE SCALE GENOMIC DNA]</scope>
    <source>
        <strain evidence="3 4">03-1</strain>
    </source>
</reference>
<evidence type="ECO:0008006" key="5">
    <source>
        <dbReference type="Google" id="ProtNLM"/>
    </source>
</evidence>
<accession>A0A423X6H6</accession>
<evidence type="ECO:0000256" key="1">
    <source>
        <dbReference type="SAM" id="MobiDB-lite"/>
    </source>
</evidence>
<evidence type="ECO:0000256" key="2">
    <source>
        <dbReference type="SAM" id="SignalP"/>
    </source>
</evidence>
<feature type="compositionally biased region" description="Polar residues" evidence="1">
    <location>
        <begin position="203"/>
        <end position="212"/>
    </location>
</feature>
<proteinExistence type="predicted"/>
<organism evidence="3 4">
    <name type="scientific">Cytospora schulzeri</name>
    <dbReference type="NCBI Taxonomy" id="448051"/>
    <lineage>
        <taxon>Eukaryota</taxon>
        <taxon>Fungi</taxon>
        <taxon>Dikarya</taxon>
        <taxon>Ascomycota</taxon>
        <taxon>Pezizomycotina</taxon>
        <taxon>Sordariomycetes</taxon>
        <taxon>Sordariomycetidae</taxon>
        <taxon>Diaporthales</taxon>
        <taxon>Cytosporaceae</taxon>
        <taxon>Cytospora</taxon>
    </lineage>
</organism>
<comment type="caution">
    <text evidence="3">The sequence shown here is derived from an EMBL/GenBank/DDBJ whole genome shotgun (WGS) entry which is preliminary data.</text>
</comment>
<feature type="signal peptide" evidence="2">
    <location>
        <begin position="1"/>
        <end position="19"/>
    </location>
</feature>
<keyword evidence="4" id="KW-1185">Reference proteome</keyword>
<protein>
    <recommendedName>
        <fullName evidence="5">SMP domain-containing protein</fullName>
    </recommendedName>
</protein>
<dbReference type="EMBL" id="LKEA01000002">
    <property type="protein sequence ID" value="ROW11584.1"/>
    <property type="molecule type" value="Genomic_DNA"/>
</dbReference>
<feature type="region of interest" description="Disordered" evidence="1">
    <location>
        <begin position="88"/>
        <end position="229"/>
    </location>
</feature>